<name>A0A368RU94_SETIT</name>
<organism evidence="1">
    <name type="scientific">Setaria italica</name>
    <name type="common">Foxtail millet</name>
    <name type="synonym">Panicum italicum</name>
    <dbReference type="NCBI Taxonomy" id="4555"/>
    <lineage>
        <taxon>Eukaryota</taxon>
        <taxon>Viridiplantae</taxon>
        <taxon>Streptophyta</taxon>
        <taxon>Embryophyta</taxon>
        <taxon>Tracheophyta</taxon>
        <taxon>Spermatophyta</taxon>
        <taxon>Magnoliopsida</taxon>
        <taxon>Liliopsida</taxon>
        <taxon>Poales</taxon>
        <taxon>Poaceae</taxon>
        <taxon>PACMAD clade</taxon>
        <taxon>Panicoideae</taxon>
        <taxon>Panicodae</taxon>
        <taxon>Paniceae</taxon>
        <taxon>Cenchrinae</taxon>
        <taxon>Setaria</taxon>
    </lineage>
</organism>
<dbReference type="AlphaFoldDB" id="A0A368RU94"/>
<gene>
    <name evidence="1" type="ORF">SETIT_7G102600v2</name>
</gene>
<sequence>MVLRSTCQSKSYLVQEEAHHTSAICYCEPKEEEGAPKNDRNGTLGMVKPSYYLPLPRLILLAPSFKHIYKFLLLSTKTNVQANGKGKEHPRTIGMGGTGKTQYQISFDARRQGTELMLSSMFLFPVLFDPLFLPLPCSPSIGKFQENSEVRS</sequence>
<reference evidence="1" key="1">
    <citation type="journal article" date="2012" name="Nat. Biotechnol.">
        <title>Reference genome sequence of the model plant Setaria.</title>
        <authorList>
            <person name="Bennetzen J.L."/>
            <person name="Schmutz J."/>
            <person name="Wang H."/>
            <person name="Percifield R."/>
            <person name="Hawkins J."/>
            <person name="Pontaroli A.C."/>
            <person name="Estep M."/>
            <person name="Feng L."/>
            <person name="Vaughn J.N."/>
            <person name="Grimwood J."/>
            <person name="Jenkins J."/>
            <person name="Barry K."/>
            <person name="Lindquist E."/>
            <person name="Hellsten U."/>
            <person name="Deshpande S."/>
            <person name="Wang X."/>
            <person name="Wu X."/>
            <person name="Mitros T."/>
            <person name="Triplett J."/>
            <person name="Yang X."/>
            <person name="Ye C.Y."/>
            <person name="Mauro-Herrera M."/>
            <person name="Wang L."/>
            <person name="Li P."/>
            <person name="Sharma M."/>
            <person name="Sharma R."/>
            <person name="Ronald P.C."/>
            <person name="Panaud O."/>
            <person name="Kellogg E.A."/>
            <person name="Brutnell T.P."/>
            <person name="Doust A.N."/>
            <person name="Tuskan G.A."/>
            <person name="Rokhsar D."/>
            <person name="Devos K.M."/>
        </authorList>
    </citation>
    <scope>NUCLEOTIDE SEQUENCE [LARGE SCALE GENOMIC DNA]</scope>
    <source>
        <strain evidence="1">Yugu1</strain>
    </source>
</reference>
<dbReference type="EMBL" id="CM003534">
    <property type="protein sequence ID" value="RCV33695.1"/>
    <property type="molecule type" value="Genomic_DNA"/>
</dbReference>
<dbReference type="OrthoDB" id="10574128at2759"/>
<proteinExistence type="predicted"/>
<evidence type="ECO:0000313" key="1">
    <source>
        <dbReference type="EMBL" id="RCV33695.1"/>
    </source>
</evidence>
<accession>A0A368RU94</accession>
<reference evidence="1" key="2">
    <citation type="submission" date="2015-07" db="EMBL/GenBank/DDBJ databases">
        <authorList>
            <person name="Noorani M."/>
        </authorList>
    </citation>
    <scope>NUCLEOTIDE SEQUENCE</scope>
    <source>
        <strain evidence="1">Yugu1</strain>
    </source>
</reference>
<protein>
    <submittedName>
        <fullName evidence="1">Uncharacterized protein</fullName>
    </submittedName>
</protein>